<keyword evidence="4" id="KW-0456">Lyase</keyword>
<dbReference type="SUPFAM" id="SSF55120">
    <property type="entry name" value="Pseudouridine synthase"/>
    <property type="match status" value="1"/>
</dbReference>
<keyword evidence="1" id="KW-0413">Isomerase</keyword>
<evidence type="ECO:0000313" key="5">
    <source>
        <dbReference type="Proteomes" id="UP000198290"/>
    </source>
</evidence>
<dbReference type="PANTHER" id="PTHR47683">
    <property type="entry name" value="PSEUDOURIDINE SYNTHASE FAMILY PROTEIN-RELATED"/>
    <property type="match status" value="1"/>
</dbReference>
<evidence type="ECO:0000256" key="1">
    <source>
        <dbReference type="ARBA" id="ARBA00023235"/>
    </source>
</evidence>
<dbReference type="GO" id="GO:0003723">
    <property type="term" value="F:RNA binding"/>
    <property type="evidence" value="ECO:0007669"/>
    <property type="project" value="InterPro"/>
</dbReference>
<feature type="domain" description="Pseudouridine synthase RsuA/RluA-like" evidence="3">
    <location>
        <begin position="48"/>
        <end position="191"/>
    </location>
</feature>
<evidence type="ECO:0000256" key="2">
    <source>
        <dbReference type="SAM" id="MobiDB-lite"/>
    </source>
</evidence>
<dbReference type="PANTHER" id="PTHR47683:SF2">
    <property type="entry name" value="RNA-BINDING S4 DOMAIN-CONTAINING PROTEIN"/>
    <property type="match status" value="1"/>
</dbReference>
<organism evidence="4 5">
    <name type="scientific">Aquitalea magnusonii</name>
    <dbReference type="NCBI Taxonomy" id="332411"/>
    <lineage>
        <taxon>Bacteria</taxon>
        <taxon>Pseudomonadati</taxon>
        <taxon>Pseudomonadota</taxon>
        <taxon>Betaproteobacteria</taxon>
        <taxon>Neisseriales</taxon>
        <taxon>Chromobacteriaceae</taxon>
        <taxon>Aquitalea</taxon>
    </lineage>
</organism>
<dbReference type="AlphaFoldDB" id="A0A3G9GG95"/>
<protein>
    <submittedName>
        <fullName evidence="4">Ribosomal large subunit pseudouridine synthase E</fullName>
        <ecNumber evidence="4">4.2.1.70</ecNumber>
    </submittedName>
</protein>
<feature type="region of interest" description="Disordered" evidence="2">
    <location>
        <begin position="232"/>
        <end position="269"/>
    </location>
</feature>
<dbReference type="InterPro" id="IPR020094">
    <property type="entry name" value="TruA/RsuA/RluB/E/F_N"/>
</dbReference>
<dbReference type="InterPro" id="IPR000748">
    <property type="entry name" value="PsdUridine_synth_RsuA/RluB/E/F"/>
</dbReference>
<gene>
    <name evidence="4" type="ORF">DLM_3298</name>
</gene>
<dbReference type="InterPro" id="IPR006145">
    <property type="entry name" value="PsdUridine_synth_RsuA/RluA"/>
</dbReference>
<dbReference type="InterPro" id="IPR020103">
    <property type="entry name" value="PsdUridine_synth_cat_dom_sf"/>
</dbReference>
<reference evidence="5" key="3">
    <citation type="journal article" date="2017" name="Plant Physiol. Biochem.">
        <title>Differential oxidative and antioxidative response of duckweed Lemna minor toward plant growth promoting/inhibiting bacteria.</title>
        <authorList>
            <person name="Ishizawa H."/>
            <person name="Kuroda M."/>
            <person name="Morikawa M."/>
            <person name="Ike M."/>
        </authorList>
    </citation>
    <scope>NUCLEOTIDE SEQUENCE [LARGE SCALE GENOMIC DNA]</scope>
    <source>
        <strain evidence="5">H3</strain>
    </source>
</reference>
<dbReference type="InterPro" id="IPR042092">
    <property type="entry name" value="PsdUridine_s_RsuA/RluB/E/F_cat"/>
</dbReference>
<dbReference type="NCBIfam" id="TIGR00093">
    <property type="entry name" value="pseudouridine synthase"/>
    <property type="match status" value="1"/>
</dbReference>
<reference evidence="5" key="1">
    <citation type="journal article" date="2017" name="Biotechnol. Biofuels">
        <title>Evaluation of environmental bacterial communities as a factor affecting the growth of duckweed Lemna minor.</title>
        <authorList>
            <person name="Ishizawa H."/>
            <person name="Kuroda M."/>
            <person name="Morikawa M."/>
            <person name="Ike M."/>
        </authorList>
    </citation>
    <scope>NUCLEOTIDE SEQUENCE [LARGE SCALE GENOMIC DNA]</scope>
    <source>
        <strain evidence="5">H3</strain>
    </source>
</reference>
<dbReference type="InterPro" id="IPR050343">
    <property type="entry name" value="RsuA_PseudoU_synthase"/>
</dbReference>
<name>A0A3G9GG95_9NEIS</name>
<evidence type="ECO:0000259" key="3">
    <source>
        <dbReference type="Pfam" id="PF00849"/>
    </source>
</evidence>
<dbReference type="Pfam" id="PF00849">
    <property type="entry name" value="PseudoU_synth_2"/>
    <property type="match status" value="1"/>
</dbReference>
<dbReference type="GO" id="GO:0004730">
    <property type="term" value="F:pseudouridylate synthase activity"/>
    <property type="evidence" value="ECO:0007669"/>
    <property type="project" value="UniProtKB-EC"/>
</dbReference>
<dbReference type="EC" id="4.2.1.70" evidence="4"/>
<dbReference type="GO" id="GO:0009982">
    <property type="term" value="F:pseudouridine synthase activity"/>
    <property type="evidence" value="ECO:0007669"/>
    <property type="project" value="InterPro"/>
</dbReference>
<dbReference type="GO" id="GO:0140098">
    <property type="term" value="F:catalytic activity, acting on RNA"/>
    <property type="evidence" value="ECO:0007669"/>
    <property type="project" value="UniProtKB-ARBA"/>
</dbReference>
<evidence type="ECO:0000313" key="4">
    <source>
        <dbReference type="EMBL" id="BBF86890.1"/>
    </source>
</evidence>
<dbReference type="EMBL" id="AP018823">
    <property type="protein sequence ID" value="BBF86890.1"/>
    <property type="molecule type" value="Genomic_DNA"/>
</dbReference>
<keyword evidence="5" id="KW-1185">Reference proteome</keyword>
<dbReference type="STRING" id="332411.VI06_09700"/>
<dbReference type="Gene3D" id="3.30.70.1560">
    <property type="entry name" value="Alpha-L RNA-binding motif"/>
    <property type="match status" value="1"/>
</dbReference>
<proteinExistence type="predicted"/>
<reference evidence="4 5" key="2">
    <citation type="journal article" date="2017" name="Genome Announc.">
        <title>Draft genome sequence of Aquitalea magnusonii strain H3, a plant growth-promoting bacterium of duckweed Lemna minor.</title>
        <authorList>
            <person name="Ishizawa H."/>
            <person name="Kuroda M."/>
            <person name="Ike M."/>
        </authorList>
    </citation>
    <scope>NUCLEOTIDE SEQUENCE [LARGE SCALE GENOMIC DNA]</scope>
    <source>
        <strain evidence="4 5">H3</strain>
    </source>
</reference>
<dbReference type="Proteomes" id="UP000198290">
    <property type="component" value="Chromosome"/>
</dbReference>
<dbReference type="Gene3D" id="3.30.70.580">
    <property type="entry name" value="Pseudouridine synthase I, catalytic domain, N-terminal subdomain"/>
    <property type="match status" value="1"/>
</dbReference>
<sequence>MPSAFVAGARLQQYRLSLAADRHDRQRHSLLSSGHYIFLHGLSAMPELILFNKPYGVICQFSQHELHPTLKDHIAIPGVYPAGRLDTDSEGLLLLTGEGALQHRISDPRWKLPKTYWVQVEGRVSEAQLDALRAGVDLGDFVTRPAQVRQIDPPALWERKPPVRFRKTVPDCWLEIIISEGKNRQVRRMTAKVGLPTLRLVRAAIGPWQLGDLQPGELRRLAVNLEDLPTLSHAERQDRPTPLALAKSTPAAGKPRPQPSFRFARKNKP</sequence>
<dbReference type="KEGG" id="amah:DLM_3298"/>
<dbReference type="GO" id="GO:0006396">
    <property type="term" value="P:RNA processing"/>
    <property type="evidence" value="ECO:0007669"/>
    <property type="project" value="UniProtKB-ARBA"/>
</dbReference>
<accession>A0A3G9GG95</accession>